<evidence type="ECO:0000313" key="3">
    <source>
        <dbReference type="RefSeq" id="XP_025060060.1"/>
    </source>
</evidence>
<dbReference type="KEGG" id="asn:112550299"/>
<evidence type="ECO:0000256" key="1">
    <source>
        <dbReference type="SAM" id="MobiDB-lite"/>
    </source>
</evidence>
<evidence type="ECO:0000313" key="2">
    <source>
        <dbReference type="Proteomes" id="UP000189705"/>
    </source>
</evidence>
<accession>A0A3Q0GPF8</accession>
<feature type="region of interest" description="Disordered" evidence="1">
    <location>
        <begin position="195"/>
        <end position="218"/>
    </location>
</feature>
<organism evidence="2 3">
    <name type="scientific">Alligator sinensis</name>
    <name type="common">Chinese alligator</name>
    <dbReference type="NCBI Taxonomy" id="38654"/>
    <lineage>
        <taxon>Eukaryota</taxon>
        <taxon>Metazoa</taxon>
        <taxon>Chordata</taxon>
        <taxon>Craniata</taxon>
        <taxon>Vertebrata</taxon>
        <taxon>Euteleostomi</taxon>
        <taxon>Archelosauria</taxon>
        <taxon>Archosauria</taxon>
        <taxon>Crocodylia</taxon>
        <taxon>Alligatoridae</taxon>
        <taxon>Alligatorinae</taxon>
        <taxon>Alligator</taxon>
    </lineage>
</organism>
<name>A0A3Q0GPF8_ALLSI</name>
<protein>
    <submittedName>
        <fullName evidence="3">Uncharacterized protein LOC112550299</fullName>
    </submittedName>
</protein>
<dbReference type="RefSeq" id="XP_025060060.1">
    <property type="nucleotide sequence ID" value="XM_025204275.1"/>
</dbReference>
<dbReference type="PANTHER" id="PTHR33332">
    <property type="entry name" value="REVERSE TRANSCRIPTASE DOMAIN-CONTAINING PROTEIN"/>
    <property type="match status" value="1"/>
</dbReference>
<dbReference type="AlphaFoldDB" id="A0A3Q0GPF8"/>
<dbReference type="Proteomes" id="UP000189705">
    <property type="component" value="Unplaced"/>
</dbReference>
<dbReference type="STRING" id="38654.A0A3Q0GPF8"/>
<dbReference type="GeneID" id="112550299"/>
<proteinExistence type="predicted"/>
<sequence>MSSKLDKNQQSYRYFIVSPLYPMAGSPRRLRTASGSRMMLALRPGCAASDPEASKSSPDLKLCPKPHTALLGRAGAAAQGKPGPQKISAELQVTRKSDCGVLICYTERVFLEGCGAEGTDQHGAVCLQLQDFQVPKSLDVGIEVDVVYLDFMKAFDTVSHPMLVNKLNNCGTDAYTVSWMANWLDGCTQRVMMDRPSSKTWEQSKRQNQDGERGIGIQSLHPMDSKKLLRTVVYVIAEQGA</sequence>
<reference evidence="3" key="1">
    <citation type="submission" date="2025-08" db="UniProtKB">
        <authorList>
            <consortium name="RefSeq"/>
        </authorList>
    </citation>
    <scope>IDENTIFICATION</scope>
</reference>
<keyword evidence="2" id="KW-1185">Reference proteome</keyword>
<dbReference type="InParanoid" id="A0A3Q0GPF8"/>
<feature type="compositionally biased region" description="Basic and acidic residues" evidence="1">
    <location>
        <begin position="195"/>
        <end position="213"/>
    </location>
</feature>
<gene>
    <name evidence="3" type="primary">LOC112550299</name>
</gene>